<evidence type="ECO:0000313" key="2">
    <source>
        <dbReference type="EMBL" id="CAD9872558.1"/>
    </source>
</evidence>
<feature type="compositionally biased region" description="Pro residues" evidence="1">
    <location>
        <begin position="141"/>
        <end position="161"/>
    </location>
</feature>
<proteinExistence type="predicted"/>
<reference evidence="2" key="1">
    <citation type="submission" date="2021-01" db="EMBL/GenBank/DDBJ databases">
        <authorList>
            <person name="Corre E."/>
            <person name="Pelletier E."/>
            <person name="Niang G."/>
            <person name="Scheremetjew M."/>
            <person name="Finn R."/>
            <person name="Kale V."/>
            <person name="Holt S."/>
            <person name="Cochrane G."/>
            <person name="Meng A."/>
            <person name="Brown T."/>
            <person name="Cohen L."/>
        </authorList>
    </citation>
    <scope>NUCLEOTIDE SEQUENCE</scope>
    <source>
        <strain evidence="2">CCMP1661</strain>
    </source>
</reference>
<dbReference type="EMBL" id="HBHR01021223">
    <property type="protein sequence ID" value="CAD9872558.1"/>
    <property type="molecule type" value="Transcribed_RNA"/>
</dbReference>
<name>A0A7S2Y102_9STRA</name>
<evidence type="ECO:0000256" key="1">
    <source>
        <dbReference type="SAM" id="MobiDB-lite"/>
    </source>
</evidence>
<sequence>MRTHDENEAEIIAKDHQEHPYCAYSTQLSSSCRNINGEQSCETIKRIFRMCQGQQPVEVYSKKDATEGMPNDSEDLMMPDIGRAFPFGRGEMFGFGGSEMEDLEKGMMNPFALLDGMLGGMLGHGPPGPTPWRGQPGHSSPAPPGPGPGPGEFRPPPPAPHRLPRGKWPGASPQVEGKVDEV</sequence>
<gene>
    <name evidence="2" type="ORF">FJAP1339_LOCUS10753</name>
</gene>
<feature type="region of interest" description="Disordered" evidence="1">
    <location>
        <begin position="120"/>
        <end position="182"/>
    </location>
</feature>
<organism evidence="2">
    <name type="scientific">Fibrocapsa japonica</name>
    <dbReference type="NCBI Taxonomy" id="94617"/>
    <lineage>
        <taxon>Eukaryota</taxon>
        <taxon>Sar</taxon>
        <taxon>Stramenopiles</taxon>
        <taxon>Ochrophyta</taxon>
        <taxon>Raphidophyceae</taxon>
        <taxon>Chattonellales</taxon>
        <taxon>Chattonellaceae</taxon>
        <taxon>Fibrocapsa</taxon>
    </lineage>
</organism>
<dbReference type="AlphaFoldDB" id="A0A7S2Y102"/>
<dbReference type="PROSITE" id="PS51257">
    <property type="entry name" value="PROKAR_LIPOPROTEIN"/>
    <property type="match status" value="1"/>
</dbReference>
<accession>A0A7S2Y102</accession>
<protein>
    <submittedName>
        <fullName evidence="2">Uncharacterized protein</fullName>
    </submittedName>
</protein>